<reference evidence="2 3" key="1">
    <citation type="submission" date="2015-08" db="EMBL/GenBank/DDBJ databases">
        <title>Ancestral chromatin configuration constrains chromatin evolution on differentiating sex chromosomes in Drosophila.</title>
        <authorList>
            <person name="Zhou Q."/>
            <person name="Bachtrog D."/>
        </authorList>
    </citation>
    <scope>NUCLEOTIDE SEQUENCE [LARGE SCALE GENOMIC DNA]</scope>
    <source>
        <tissue evidence="2">Whole larvae</tissue>
    </source>
</reference>
<proteinExistence type="predicted"/>
<accession>A0A0M3QTR5</accession>
<dbReference type="Proteomes" id="UP000494163">
    <property type="component" value="Chromosome 2L"/>
</dbReference>
<name>A0A0M3QTR5_DROBS</name>
<keyword evidence="3" id="KW-1185">Reference proteome</keyword>
<evidence type="ECO:0000313" key="2">
    <source>
        <dbReference type="EMBL" id="ALC39349.1"/>
    </source>
</evidence>
<organism evidence="2 3">
    <name type="scientific">Drosophila busckii</name>
    <name type="common">Fruit fly</name>
    <dbReference type="NCBI Taxonomy" id="30019"/>
    <lineage>
        <taxon>Eukaryota</taxon>
        <taxon>Metazoa</taxon>
        <taxon>Ecdysozoa</taxon>
        <taxon>Arthropoda</taxon>
        <taxon>Hexapoda</taxon>
        <taxon>Insecta</taxon>
        <taxon>Pterygota</taxon>
        <taxon>Neoptera</taxon>
        <taxon>Endopterygota</taxon>
        <taxon>Diptera</taxon>
        <taxon>Brachycera</taxon>
        <taxon>Muscomorpha</taxon>
        <taxon>Ephydroidea</taxon>
        <taxon>Drosophilidae</taxon>
        <taxon>Drosophila</taxon>
    </lineage>
</organism>
<dbReference type="EMBL" id="CP012523">
    <property type="protein sequence ID" value="ALC39349.1"/>
    <property type="molecule type" value="Genomic_DNA"/>
</dbReference>
<dbReference type="OMA" id="WRHKWSK"/>
<dbReference type="SMR" id="A0A0M3QTR5"/>
<keyword evidence="1" id="KW-0472">Membrane</keyword>
<evidence type="ECO:0000256" key="1">
    <source>
        <dbReference type="SAM" id="Phobius"/>
    </source>
</evidence>
<evidence type="ECO:0000313" key="3">
    <source>
        <dbReference type="Proteomes" id="UP000494163"/>
    </source>
</evidence>
<sequence>MYNLWRHKWSKVNFNQRRKLIKQLIQSFNVVLVALLMYNLWRHKWSKVNFN</sequence>
<keyword evidence="1" id="KW-1133">Transmembrane helix</keyword>
<gene>
    <name evidence="2" type="ORF">Dbus_chr2Lg1434</name>
</gene>
<dbReference type="AlphaFoldDB" id="A0A0M3QTR5"/>
<protein>
    <submittedName>
        <fullName evidence="2">Maker478</fullName>
    </submittedName>
</protein>
<keyword evidence="1" id="KW-0812">Transmembrane</keyword>
<feature type="transmembrane region" description="Helical" evidence="1">
    <location>
        <begin position="20"/>
        <end position="41"/>
    </location>
</feature>